<proteinExistence type="inferred from homology"/>
<evidence type="ECO:0000313" key="5">
    <source>
        <dbReference type="Proteomes" id="UP000001876"/>
    </source>
</evidence>
<dbReference type="GO" id="GO:0005524">
    <property type="term" value="F:ATP binding"/>
    <property type="evidence" value="ECO:0007669"/>
    <property type="project" value="InterPro"/>
</dbReference>
<feature type="domain" description="Kinesin motor" evidence="3">
    <location>
        <begin position="377"/>
        <end position="442"/>
    </location>
</feature>
<evidence type="ECO:0000256" key="2">
    <source>
        <dbReference type="PROSITE-ProRule" id="PRU00283"/>
    </source>
</evidence>
<protein>
    <submittedName>
        <fullName evidence="4">Predicted protein</fullName>
    </submittedName>
</protein>
<dbReference type="PANTHER" id="PTHR24115">
    <property type="entry name" value="KINESIN-RELATED"/>
    <property type="match status" value="1"/>
</dbReference>
<dbReference type="Gene3D" id="3.40.850.10">
    <property type="entry name" value="Kinesin motor domain"/>
    <property type="match status" value="1"/>
</dbReference>
<dbReference type="PROSITE" id="PS50067">
    <property type="entry name" value="KINESIN_MOTOR_2"/>
    <property type="match status" value="1"/>
</dbReference>
<dbReference type="GO" id="GO:0008017">
    <property type="term" value="F:microtubule binding"/>
    <property type="evidence" value="ECO:0007669"/>
    <property type="project" value="InterPro"/>
</dbReference>
<dbReference type="GO" id="GO:0016887">
    <property type="term" value="F:ATP hydrolysis activity"/>
    <property type="evidence" value="ECO:0007669"/>
    <property type="project" value="TreeGrafter"/>
</dbReference>
<dbReference type="EMBL" id="GG663747">
    <property type="protein sequence ID" value="EEH53031.1"/>
    <property type="molecule type" value="Genomic_DNA"/>
</dbReference>
<comment type="caution">
    <text evidence="2">Lacks conserved residue(s) required for the propagation of feature annotation.</text>
</comment>
<keyword evidence="1" id="KW-0505">Motor protein</keyword>
<dbReference type="KEGG" id="mpp:MICPUCDRAFT_42537"/>
<dbReference type="GO" id="GO:0007018">
    <property type="term" value="P:microtubule-based movement"/>
    <property type="evidence" value="ECO:0007669"/>
    <property type="project" value="InterPro"/>
</dbReference>
<dbReference type="AlphaFoldDB" id="C1N523"/>
<name>C1N523_MICPC</name>
<dbReference type="InterPro" id="IPR027640">
    <property type="entry name" value="Kinesin-like_fam"/>
</dbReference>
<dbReference type="SUPFAM" id="SSF52540">
    <property type="entry name" value="P-loop containing nucleoside triphosphate hydrolases"/>
    <property type="match status" value="1"/>
</dbReference>
<gene>
    <name evidence="4" type="ORF">MICPUCDRAFT_42537</name>
</gene>
<keyword evidence="5" id="KW-1185">Reference proteome</keyword>
<dbReference type="GO" id="GO:0005871">
    <property type="term" value="C:kinesin complex"/>
    <property type="evidence" value="ECO:0007669"/>
    <property type="project" value="TreeGrafter"/>
</dbReference>
<dbReference type="PRINTS" id="PR00380">
    <property type="entry name" value="KINESINHEAVY"/>
</dbReference>
<sequence>MRRGGSVATGAIPSGSNPCARDGFGAAVRGAVEDGVSATLACLGIHGCGKSSLVRGGSGSGSGSSFANGGALDQMGVCGRIAADVFAAIGDVCERENDEFIVSLQAIADVITAPVDASAINPNKRKTHEVLKDALATGLDLVGLERGGVFDPERVELRGGRGEGARSVRSAFHGAGESAPTRIDVREHPTRGFFAEGAIEVVATDADELQRLVAAALAGFKHEEAQCGGSGGSGSGSGSGERVHCLLQVNVRRRTREGECDDEGIFLPHRETGAFSFTLVPIRPRWRGERRSLRTFAVVSLRPGSLAFDPLPRRLSTPLLTPFNSTPTFARMERPTVARVQIVDFAGVDRSGGGGGAAGGKKGSGGGGAAEDAALKALTRVVDSLHDARSHVPHRDSKLTRLMAHAFGGSGRLSVLAGVSPLASRFEESDAMCHLAAKMHKGVRCRPCAVATHYASEVAAADGDVVELAARLGLNPKGMTSAGVELDMDSSDELLALRDALALGEELRKEAQVWDDVLTKSERVTLMLKGEGVRPIY</sequence>
<evidence type="ECO:0000313" key="4">
    <source>
        <dbReference type="EMBL" id="EEH53031.1"/>
    </source>
</evidence>
<dbReference type="GO" id="GO:0003777">
    <property type="term" value="F:microtubule motor activity"/>
    <property type="evidence" value="ECO:0007669"/>
    <property type="project" value="InterPro"/>
</dbReference>
<dbReference type="OrthoDB" id="10679249at2759"/>
<dbReference type="RefSeq" id="XP_003063092.1">
    <property type="nucleotide sequence ID" value="XM_003063046.1"/>
</dbReference>
<evidence type="ECO:0000256" key="1">
    <source>
        <dbReference type="ARBA" id="ARBA00023175"/>
    </source>
</evidence>
<dbReference type="GO" id="GO:0005874">
    <property type="term" value="C:microtubule"/>
    <property type="evidence" value="ECO:0007669"/>
    <property type="project" value="TreeGrafter"/>
</dbReference>
<dbReference type="InterPro" id="IPR001752">
    <property type="entry name" value="Kinesin_motor_dom"/>
</dbReference>
<dbReference type="InterPro" id="IPR027417">
    <property type="entry name" value="P-loop_NTPase"/>
</dbReference>
<dbReference type="GeneID" id="9688337"/>
<accession>C1N523</accession>
<dbReference type="STRING" id="564608.C1N523"/>
<dbReference type="InterPro" id="IPR036961">
    <property type="entry name" value="Kinesin_motor_dom_sf"/>
</dbReference>
<comment type="similarity">
    <text evidence="2">Belongs to the TRAFAC class myosin-kinesin ATPase superfamily. Kinesin family.</text>
</comment>
<evidence type="ECO:0000259" key="3">
    <source>
        <dbReference type="PROSITE" id="PS50067"/>
    </source>
</evidence>
<organism evidence="5">
    <name type="scientific">Micromonas pusilla (strain CCMP1545)</name>
    <name type="common">Picoplanktonic green alga</name>
    <dbReference type="NCBI Taxonomy" id="564608"/>
    <lineage>
        <taxon>Eukaryota</taxon>
        <taxon>Viridiplantae</taxon>
        <taxon>Chlorophyta</taxon>
        <taxon>Mamiellophyceae</taxon>
        <taxon>Mamiellales</taxon>
        <taxon>Mamiellaceae</taxon>
        <taxon>Micromonas</taxon>
    </lineage>
</organism>
<dbReference type="eggNOG" id="KOG4280">
    <property type="taxonomic scope" value="Eukaryota"/>
</dbReference>
<dbReference type="Pfam" id="PF00225">
    <property type="entry name" value="Kinesin"/>
    <property type="match status" value="1"/>
</dbReference>
<reference evidence="4 5" key="1">
    <citation type="journal article" date="2009" name="Science">
        <title>Green evolution and dynamic adaptations revealed by genomes of the marine picoeukaryotes Micromonas.</title>
        <authorList>
            <person name="Worden A.Z."/>
            <person name="Lee J.H."/>
            <person name="Mock T."/>
            <person name="Rouze P."/>
            <person name="Simmons M.P."/>
            <person name="Aerts A.L."/>
            <person name="Allen A.E."/>
            <person name="Cuvelier M.L."/>
            <person name="Derelle E."/>
            <person name="Everett M.V."/>
            <person name="Foulon E."/>
            <person name="Grimwood J."/>
            <person name="Gundlach H."/>
            <person name="Henrissat B."/>
            <person name="Napoli C."/>
            <person name="McDonald S.M."/>
            <person name="Parker M.S."/>
            <person name="Rombauts S."/>
            <person name="Salamov A."/>
            <person name="Von Dassow P."/>
            <person name="Badger J.H."/>
            <person name="Coutinho P.M."/>
            <person name="Demir E."/>
            <person name="Dubchak I."/>
            <person name="Gentemann C."/>
            <person name="Eikrem W."/>
            <person name="Gready J.E."/>
            <person name="John U."/>
            <person name="Lanier W."/>
            <person name="Lindquist E.A."/>
            <person name="Lucas S."/>
            <person name="Mayer K.F."/>
            <person name="Moreau H."/>
            <person name="Not F."/>
            <person name="Otillar R."/>
            <person name="Panaud O."/>
            <person name="Pangilinan J."/>
            <person name="Paulsen I."/>
            <person name="Piegu B."/>
            <person name="Poliakov A."/>
            <person name="Robbens S."/>
            <person name="Schmutz J."/>
            <person name="Toulza E."/>
            <person name="Wyss T."/>
            <person name="Zelensky A."/>
            <person name="Zhou K."/>
            <person name="Armbrust E.V."/>
            <person name="Bhattacharya D."/>
            <person name="Goodenough U.W."/>
            <person name="Van de Peer Y."/>
            <person name="Grigoriev I.V."/>
        </authorList>
    </citation>
    <scope>NUCLEOTIDE SEQUENCE [LARGE SCALE GENOMIC DNA]</scope>
    <source>
        <strain evidence="4 5">CCMP1545</strain>
    </source>
</reference>
<dbReference type="Proteomes" id="UP000001876">
    <property type="component" value="Unassembled WGS sequence"/>
</dbReference>